<reference evidence="7" key="1">
    <citation type="journal article" date="2020" name="Nature">
        <title>Giant virus diversity and host interactions through global metagenomics.</title>
        <authorList>
            <person name="Schulz F."/>
            <person name="Roux S."/>
            <person name="Paez-Espino D."/>
            <person name="Jungbluth S."/>
            <person name="Walsh D.A."/>
            <person name="Denef V.J."/>
            <person name="McMahon K.D."/>
            <person name="Konstantinidis K.T."/>
            <person name="Eloe-Fadrosh E.A."/>
            <person name="Kyrpides N.C."/>
            <person name="Woyke T."/>
        </authorList>
    </citation>
    <scope>NUCLEOTIDE SEQUENCE</scope>
    <source>
        <strain evidence="7">GVMAG-S-1101165-79</strain>
    </source>
</reference>
<dbReference type="PRINTS" id="PR00505">
    <property type="entry name" value="D12N6MTFRASE"/>
</dbReference>
<dbReference type="InterPro" id="IPR023095">
    <property type="entry name" value="Ade_MeTrfase_dom_2"/>
</dbReference>
<dbReference type="EC" id="2.1.1.72" evidence="2"/>
<evidence type="ECO:0000256" key="4">
    <source>
        <dbReference type="ARBA" id="ARBA00022679"/>
    </source>
</evidence>
<dbReference type="InterPro" id="IPR029063">
    <property type="entry name" value="SAM-dependent_MTases_sf"/>
</dbReference>
<dbReference type="Gene3D" id="1.10.1020.10">
    <property type="entry name" value="Adenine-specific Methyltransferase, Domain 2"/>
    <property type="match status" value="1"/>
</dbReference>
<dbReference type="SUPFAM" id="SSF53335">
    <property type="entry name" value="S-adenosyl-L-methionine-dependent methyltransferases"/>
    <property type="match status" value="1"/>
</dbReference>
<dbReference type="AlphaFoldDB" id="A0A6C0ARD5"/>
<keyword evidence="5" id="KW-0949">S-adenosyl-L-methionine</keyword>
<dbReference type="GO" id="GO:0009007">
    <property type="term" value="F:site-specific DNA-methyltransferase (adenine-specific) activity"/>
    <property type="evidence" value="ECO:0007669"/>
    <property type="project" value="UniProtKB-EC"/>
</dbReference>
<dbReference type="EMBL" id="MN740762">
    <property type="protein sequence ID" value="QHS81970.1"/>
    <property type="molecule type" value="Genomic_DNA"/>
</dbReference>
<evidence type="ECO:0000313" key="7">
    <source>
        <dbReference type="EMBL" id="QHS81970.1"/>
    </source>
</evidence>
<dbReference type="GO" id="GO:0006298">
    <property type="term" value="P:mismatch repair"/>
    <property type="evidence" value="ECO:0007669"/>
    <property type="project" value="TreeGrafter"/>
</dbReference>
<sequence>MDATQMNLSALNKKELVDKCKEYGIKKYSGKNKDQLIELITSHEGQPSDIDNGENGLTEQNVVISSFPPLTHLKPLVKWSGGKGDEIKQFEQYFPADYDTYIEPFVGGGSVFFYLAPQKAVINDVHKELVDLYRSIAEKKAQEIYQYMGEHPNEEEIYYKVRDKTIINSPLDNAKRFYYLRKTCFRGMLRYNKDGKFNIPYGRYKTINYSDLQNKAYEELLSRTEVLNESFEHLFGHYNDANNFMFLDPPYDSEFTDYGYCKFGKEEQKKLASLFKETKIKCLMIIGKTAFIEELYKDYIVGEYDKKYKFKLYAGRVGDEINTKHLVIKNY</sequence>
<comment type="catalytic activity">
    <reaction evidence="6">
        <text>a 2'-deoxyadenosine in DNA + S-adenosyl-L-methionine = an N(6)-methyl-2'-deoxyadenosine in DNA + S-adenosyl-L-homocysteine + H(+)</text>
        <dbReference type="Rhea" id="RHEA:15197"/>
        <dbReference type="Rhea" id="RHEA-COMP:12418"/>
        <dbReference type="Rhea" id="RHEA-COMP:12419"/>
        <dbReference type="ChEBI" id="CHEBI:15378"/>
        <dbReference type="ChEBI" id="CHEBI:57856"/>
        <dbReference type="ChEBI" id="CHEBI:59789"/>
        <dbReference type="ChEBI" id="CHEBI:90615"/>
        <dbReference type="ChEBI" id="CHEBI:90616"/>
        <dbReference type="EC" id="2.1.1.72"/>
    </reaction>
</comment>
<dbReference type="GO" id="GO:0043565">
    <property type="term" value="F:sequence-specific DNA binding"/>
    <property type="evidence" value="ECO:0007669"/>
    <property type="project" value="TreeGrafter"/>
</dbReference>
<name>A0A6C0ARD5_9ZZZZ</name>
<proteinExistence type="inferred from homology"/>
<accession>A0A6C0ARD5</accession>
<dbReference type="NCBIfam" id="TIGR00571">
    <property type="entry name" value="dam"/>
    <property type="match status" value="1"/>
</dbReference>
<dbReference type="Gene3D" id="3.40.50.150">
    <property type="entry name" value="Vaccinia Virus protein VP39"/>
    <property type="match status" value="1"/>
</dbReference>
<dbReference type="GO" id="GO:0032259">
    <property type="term" value="P:methylation"/>
    <property type="evidence" value="ECO:0007669"/>
    <property type="project" value="UniProtKB-KW"/>
</dbReference>
<dbReference type="PANTHER" id="PTHR30481">
    <property type="entry name" value="DNA ADENINE METHYLASE"/>
    <property type="match status" value="1"/>
</dbReference>
<keyword evidence="3" id="KW-0489">Methyltransferase</keyword>
<evidence type="ECO:0000256" key="1">
    <source>
        <dbReference type="ARBA" id="ARBA00006594"/>
    </source>
</evidence>
<evidence type="ECO:0000256" key="2">
    <source>
        <dbReference type="ARBA" id="ARBA00011900"/>
    </source>
</evidence>
<dbReference type="InterPro" id="IPR012327">
    <property type="entry name" value="MeTrfase_D12"/>
</dbReference>
<dbReference type="Pfam" id="PF02086">
    <property type="entry name" value="MethyltransfD12"/>
    <property type="match status" value="1"/>
</dbReference>
<dbReference type="PANTHER" id="PTHR30481:SF3">
    <property type="entry name" value="DNA ADENINE METHYLASE"/>
    <property type="match status" value="1"/>
</dbReference>
<evidence type="ECO:0000256" key="6">
    <source>
        <dbReference type="ARBA" id="ARBA00047942"/>
    </source>
</evidence>
<evidence type="ECO:0000256" key="5">
    <source>
        <dbReference type="ARBA" id="ARBA00022691"/>
    </source>
</evidence>
<dbReference type="GO" id="GO:1904047">
    <property type="term" value="F:S-adenosyl-L-methionine binding"/>
    <property type="evidence" value="ECO:0007669"/>
    <property type="project" value="TreeGrafter"/>
</dbReference>
<protein>
    <recommendedName>
        <fullName evidence="2">site-specific DNA-methyltransferase (adenine-specific)</fullName>
        <ecNumber evidence="2">2.1.1.72</ecNumber>
    </recommendedName>
</protein>
<comment type="similarity">
    <text evidence="1">Belongs to the N(4)/N(6)-methyltransferase family.</text>
</comment>
<evidence type="ECO:0000256" key="3">
    <source>
        <dbReference type="ARBA" id="ARBA00022603"/>
    </source>
</evidence>
<organism evidence="7">
    <name type="scientific">viral metagenome</name>
    <dbReference type="NCBI Taxonomy" id="1070528"/>
    <lineage>
        <taxon>unclassified sequences</taxon>
        <taxon>metagenomes</taxon>
        <taxon>organismal metagenomes</taxon>
    </lineage>
</organism>
<keyword evidence="4" id="KW-0808">Transferase</keyword>
<dbReference type="GO" id="GO:0009307">
    <property type="term" value="P:DNA restriction-modification system"/>
    <property type="evidence" value="ECO:0007669"/>
    <property type="project" value="InterPro"/>
</dbReference>